<name>A0A7W6LG77_9HYPH</name>
<dbReference type="PANTHER" id="PTHR36435:SF1">
    <property type="entry name" value="CAAX AMINO TERMINAL PROTEASE FAMILY PROTEIN"/>
    <property type="match status" value="1"/>
</dbReference>
<protein>
    <submittedName>
        <fullName evidence="3">Membrane protease YdiL (CAAX protease family)</fullName>
    </submittedName>
</protein>
<evidence type="ECO:0000259" key="2">
    <source>
        <dbReference type="Pfam" id="PF02517"/>
    </source>
</evidence>
<feature type="transmembrane region" description="Helical" evidence="1">
    <location>
        <begin position="127"/>
        <end position="146"/>
    </location>
</feature>
<feature type="transmembrane region" description="Helical" evidence="1">
    <location>
        <begin position="12"/>
        <end position="32"/>
    </location>
</feature>
<accession>A0A7W6LG77</accession>
<dbReference type="PANTHER" id="PTHR36435">
    <property type="entry name" value="SLR1288 PROTEIN"/>
    <property type="match status" value="1"/>
</dbReference>
<sequence>MIYSLKYFLSSALTLLRMIFIDCTVPILFLFAMDFIAQIAKVLTAIILAGWSFETVVNHRIGYTVAMAAAKLPLLSICLSRRLAIVQSFRSARSIKIALAIGVCLLGVNLLAQLGVSDVGLEFSLSAILKIVATCVLAPVVEELFFRGYLWARLQARGYGEVSIIICTALLFAAIHLPDNFASLFNYLRMGFSFSLIRYFSGGIGLPIFFHAAMNFIVIRHIGV</sequence>
<evidence type="ECO:0000256" key="1">
    <source>
        <dbReference type="SAM" id="Phobius"/>
    </source>
</evidence>
<proteinExistence type="predicted"/>
<keyword evidence="3" id="KW-0378">Hydrolase</keyword>
<evidence type="ECO:0000313" key="4">
    <source>
        <dbReference type="Proteomes" id="UP000519897"/>
    </source>
</evidence>
<dbReference type="EMBL" id="JACIEC010000001">
    <property type="protein sequence ID" value="MBB4142748.1"/>
    <property type="molecule type" value="Genomic_DNA"/>
</dbReference>
<dbReference type="GO" id="GO:0004175">
    <property type="term" value="F:endopeptidase activity"/>
    <property type="evidence" value="ECO:0007669"/>
    <property type="project" value="UniProtKB-ARBA"/>
</dbReference>
<feature type="domain" description="CAAX prenyl protease 2/Lysostaphin resistance protein A-like" evidence="2">
    <location>
        <begin position="126"/>
        <end position="217"/>
    </location>
</feature>
<dbReference type="Proteomes" id="UP000519897">
    <property type="component" value="Unassembled WGS sequence"/>
</dbReference>
<dbReference type="GO" id="GO:0006508">
    <property type="term" value="P:proteolysis"/>
    <property type="evidence" value="ECO:0007669"/>
    <property type="project" value="UniProtKB-KW"/>
</dbReference>
<keyword evidence="4" id="KW-1185">Reference proteome</keyword>
<feature type="transmembrane region" description="Helical" evidence="1">
    <location>
        <begin position="158"/>
        <end position="177"/>
    </location>
</feature>
<evidence type="ECO:0000313" key="3">
    <source>
        <dbReference type="EMBL" id="MBB4142748.1"/>
    </source>
</evidence>
<feature type="transmembrane region" description="Helical" evidence="1">
    <location>
        <begin position="97"/>
        <end position="115"/>
    </location>
</feature>
<gene>
    <name evidence="3" type="ORF">GGQ72_001247</name>
</gene>
<comment type="caution">
    <text evidence="3">The sequence shown here is derived from an EMBL/GenBank/DDBJ whole genome shotgun (WGS) entry which is preliminary data.</text>
</comment>
<dbReference type="InterPro" id="IPR052710">
    <property type="entry name" value="CAAX_protease"/>
</dbReference>
<reference evidence="3 4" key="1">
    <citation type="submission" date="2020-08" db="EMBL/GenBank/DDBJ databases">
        <title>Genomic Encyclopedia of Type Strains, Phase IV (KMG-IV): sequencing the most valuable type-strain genomes for metagenomic binning, comparative biology and taxonomic classification.</title>
        <authorList>
            <person name="Goeker M."/>
        </authorList>
    </citation>
    <scope>NUCLEOTIDE SEQUENCE [LARGE SCALE GENOMIC DNA]</scope>
    <source>
        <strain evidence="3 4">DSM 29514</strain>
    </source>
</reference>
<dbReference type="RefSeq" id="WP_165136684.1">
    <property type="nucleotide sequence ID" value="NZ_CP049250.1"/>
</dbReference>
<dbReference type="Pfam" id="PF02517">
    <property type="entry name" value="Rce1-like"/>
    <property type="match status" value="1"/>
</dbReference>
<keyword evidence="1" id="KW-0812">Transmembrane</keyword>
<keyword evidence="1" id="KW-0472">Membrane</keyword>
<feature type="transmembrane region" description="Helical" evidence="1">
    <location>
        <begin position="197"/>
        <end position="219"/>
    </location>
</feature>
<dbReference type="GO" id="GO:0080120">
    <property type="term" value="P:CAAX-box protein maturation"/>
    <property type="evidence" value="ECO:0007669"/>
    <property type="project" value="UniProtKB-ARBA"/>
</dbReference>
<dbReference type="AlphaFoldDB" id="A0A7W6LG77"/>
<keyword evidence="1" id="KW-1133">Transmembrane helix</keyword>
<feature type="transmembrane region" description="Helical" evidence="1">
    <location>
        <begin position="39"/>
        <end position="57"/>
    </location>
</feature>
<keyword evidence="3" id="KW-0645">Protease</keyword>
<organism evidence="3 4">
    <name type="scientific">Rhizobium rhizoryzae</name>
    <dbReference type="NCBI Taxonomy" id="451876"/>
    <lineage>
        <taxon>Bacteria</taxon>
        <taxon>Pseudomonadati</taxon>
        <taxon>Pseudomonadota</taxon>
        <taxon>Alphaproteobacteria</taxon>
        <taxon>Hyphomicrobiales</taxon>
        <taxon>Rhizobiaceae</taxon>
        <taxon>Rhizobium/Agrobacterium group</taxon>
        <taxon>Rhizobium</taxon>
    </lineage>
</organism>
<dbReference type="InterPro" id="IPR003675">
    <property type="entry name" value="Rce1/LyrA-like_dom"/>
</dbReference>